<dbReference type="Gene3D" id="3.30.450.40">
    <property type="match status" value="1"/>
</dbReference>
<evidence type="ECO:0000256" key="2">
    <source>
        <dbReference type="ARBA" id="ARBA00023015"/>
    </source>
</evidence>
<comment type="similarity">
    <text evidence="5">Belongs to the HrcA family.</text>
</comment>
<evidence type="ECO:0000256" key="6">
    <source>
        <dbReference type="SAM" id="Coils"/>
    </source>
</evidence>
<dbReference type="SUPFAM" id="SSF46785">
    <property type="entry name" value="Winged helix' DNA-binding domain"/>
    <property type="match status" value="1"/>
</dbReference>
<evidence type="ECO:0000256" key="5">
    <source>
        <dbReference type="HAMAP-Rule" id="MF_00081"/>
    </source>
</evidence>
<keyword evidence="2 5" id="KW-0805">Transcription regulation</keyword>
<keyword evidence="9" id="KW-1185">Reference proteome</keyword>
<comment type="caution">
    <text evidence="8">The sequence shown here is derived from an EMBL/GenBank/DDBJ whole genome shotgun (WGS) entry which is preliminary data.</text>
</comment>
<sequence>MLNDRAQRLLKTLVERYIADGQPVGSRTLSMHSGLDLSSASIRNVLADLENMGLVISPHTSAGRVPTARGYRVFVDNLLTMQPLEQAARQQLESELHPDSPQRIVSAASQLLAELTHFAGVVATPERASVAFRQIEFLRLSEKRVLLIFVTADGDVQNHLLLTERDYTASELIEAANFLNHHGAGRSLEAVARELEGELRNLQSHIASLMGAAIVAGQNTLGPRQSVMVTGEKNLLNSDDLSANLINLRQLFDLFERKTELLRLLNLSREAHGVHIFIGEESGLNTLDGCSVITAPYQINGQVVGTLGVVGPTRMAYERVIPIVDITARLVSSALSYPVEH</sequence>
<keyword evidence="3 5" id="KW-0346">Stress response</keyword>
<dbReference type="Gene3D" id="3.30.390.60">
    <property type="entry name" value="Heat-inducible transcription repressor hrca homolog, domain 3"/>
    <property type="match status" value="1"/>
</dbReference>
<accession>A0A318L4I6</accession>
<dbReference type="AlphaFoldDB" id="A0A318L4I6"/>
<dbReference type="InterPro" id="IPR036388">
    <property type="entry name" value="WH-like_DNA-bd_sf"/>
</dbReference>
<keyword evidence="6" id="KW-0175">Coiled coil</keyword>
<comment type="function">
    <text evidence="5">Negative regulator of class I heat shock genes (grpE-dnaK-dnaJ and groELS operons). Prevents heat-shock induction of these operons.</text>
</comment>
<dbReference type="GO" id="GO:0003677">
    <property type="term" value="F:DNA binding"/>
    <property type="evidence" value="ECO:0007669"/>
    <property type="project" value="InterPro"/>
</dbReference>
<dbReference type="Pfam" id="PF01628">
    <property type="entry name" value="HrcA"/>
    <property type="match status" value="1"/>
</dbReference>
<dbReference type="InterPro" id="IPR036390">
    <property type="entry name" value="WH_DNA-bd_sf"/>
</dbReference>
<organism evidence="8 9">
    <name type="scientific">Rivihabitans pingtungensis</name>
    <dbReference type="NCBI Taxonomy" id="1054498"/>
    <lineage>
        <taxon>Bacteria</taxon>
        <taxon>Pseudomonadati</taxon>
        <taxon>Pseudomonadota</taxon>
        <taxon>Betaproteobacteria</taxon>
        <taxon>Neisseriales</taxon>
        <taxon>Aquaspirillaceae</taxon>
        <taxon>Rivihabitans</taxon>
    </lineage>
</organism>
<feature type="coiled-coil region" evidence="6">
    <location>
        <begin position="185"/>
        <end position="212"/>
    </location>
</feature>
<keyword evidence="1 5" id="KW-0678">Repressor</keyword>
<evidence type="ECO:0000313" key="9">
    <source>
        <dbReference type="Proteomes" id="UP000247555"/>
    </source>
</evidence>
<feature type="domain" description="Heat-inducible transcription repressor HrcA C-terminal" evidence="7">
    <location>
        <begin position="103"/>
        <end position="321"/>
    </location>
</feature>
<dbReference type="EMBL" id="QJKI01000004">
    <property type="protein sequence ID" value="PXX80383.1"/>
    <property type="molecule type" value="Genomic_DNA"/>
</dbReference>
<dbReference type="PANTHER" id="PTHR34824">
    <property type="entry name" value="HEAT-INDUCIBLE TRANSCRIPTION REPRESSOR HRCA"/>
    <property type="match status" value="1"/>
</dbReference>
<dbReference type="InterPro" id="IPR023120">
    <property type="entry name" value="WHTH_transcript_rep_HrcA_IDD"/>
</dbReference>
<evidence type="ECO:0000256" key="4">
    <source>
        <dbReference type="ARBA" id="ARBA00023163"/>
    </source>
</evidence>
<dbReference type="Proteomes" id="UP000247555">
    <property type="component" value="Unassembled WGS sequence"/>
</dbReference>
<dbReference type="SUPFAM" id="SSF55781">
    <property type="entry name" value="GAF domain-like"/>
    <property type="match status" value="1"/>
</dbReference>
<dbReference type="GO" id="GO:0045892">
    <property type="term" value="P:negative regulation of DNA-templated transcription"/>
    <property type="evidence" value="ECO:0007669"/>
    <property type="project" value="UniProtKB-UniRule"/>
</dbReference>
<reference evidence="8 9" key="1">
    <citation type="submission" date="2018-05" db="EMBL/GenBank/DDBJ databases">
        <title>Genomic Encyclopedia of Type Strains, Phase IV (KMG-IV): sequencing the most valuable type-strain genomes for metagenomic binning, comparative biology and taxonomic classification.</title>
        <authorList>
            <person name="Goeker M."/>
        </authorList>
    </citation>
    <scope>NUCLEOTIDE SEQUENCE [LARGE SCALE GENOMIC DNA]</scope>
    <source>
        <strain evidence="8 9">DSM 29661</strain>
    </source>
</reference>
<dbReference type="RefSeq" id="WP_110390072.1">
    <property type="nucleotide sequence ID" value="NZ_CALCOA010000281.1"/>
</dbReference>
<dbReference type="PANTHER" id="PTHR34824:SF1">
    <property type="entry name" value="HEAT-INDUCIBLE TRANSCRIPTION REPRESSOR HRCA"/>
    <property type="match status" value="1"/>
</dbReference>
<proteinExistence type="inferred from homology"/>
<dbReference type="HAMAP" id="MF_00081">
    <property type="entry name" value="HrcA"/>
    <property type="match status" value="1"/>
</dbReference>
<protein>
    <recommendedName>
        <fullName evidence="5">Heat-inducible transcription repressor HrcA</fullName>
    </recommendedName>
</protein>
<evidence type="ECO:0000256" key="1">
    <source>
        <dbReference type="ARBA" id="ARBA00022491"/>
    </source>
</evidence>
<dbReference type="OrthoDB" id="9783139at2"/>
<evidence type="ECO:0000313" key="8">
    <source>
        <dbReference type="EMBL" id="PXX80383.1"/>
    </source>
</evidence>
<dbReference type="InterPro" id="IPR021153">
    <property type="entry name" value="HrcA_C"/>
</dbReference>
<dbReference type="NCBIfam" id="TIGR00331">
    <property type="entry name" value="hrcA"/>
    <property type="match status" value="1"/>
</dbReference>
<name>A0A318L4I6_9NEIS</name>
<gene>
    <name evidence="5" type="primary">hrcA</name>
    <name evidence="8" type="ORF">DFR34_104162</name>
</gene>
<evidence type="ECO:0000256" key="3">
    <source>
        <dbReference type="ARBA" id="ARBA00023016"/>
    </source>
</evidence>
<dbReference type="PIRSF" id="PIRSF005485">
    <property type="entry name" value="HrcA"/>
    <property type="match status" value="1"/>
</dbReference>
<dbReference type="InterPro" id="IPR029016">
    <property type="entry name" value="GAF-like_dom_sf"/>
</dbReference>
<dbReference type="Gene3D" id="1.10.10.10">
    <property type="entry name" value="Winged helix-like DNA-binding domain superfamily/Winged helix DNA-binding domain"/>
    <property type="match status" value="1"/>
</dbReference>
<keyword evidence="4 5" id="KW-0804">Transcription</keyword>
<evidence type="ECO:0000259" key="7">
    <source>
        <dbReference type="Pfam" id="PF01628"/>
    </source>
</evidence>
<dbReference type="InterPro" id="IPR002571">
    <property type="entry name" value="HrcA"/>
</dbReference>